<protein>
    <recommendedName>
        <fullName evidence="2">histidine kinase</fullName>
        <ecNumber evidence="2">2.7.13.3</ecNumber>
    </recommendedName>
</protein>
<name>A0ABP7FE61_9MICO</name>
<dbReference type="Gene3D" id="3.30.565.10">
    <property type="entry name" value="Histidine kinase-like ATPase, C-terminal domain"/>
    <property type="match status" value="1"/>
</dbReference>
<dbReference type="PANTHER" id="PTHR24421">
    <property type="entry name" value="NITRATE/NITRITE SENSOR PROTEIN NARX-RELATED"/>
    <property type="match status" value="1"/>
</dbReference>
<dbReference type="InterPro" id="IPR036890">
    <property type="entry name" value="HATPase_C_sf"/>
</dbReference>
<dbReference type="GO" id="GO:0016301">
    <property type="term" value="F:kinase activity"/>
    <property type="evidence" value="ECO:0007669"/>
    <property type="project" value="UniProtKB-KW"/>
</dbReference>
<dbReference type="EC" id="2.7.13.3" evidence="2"/>
<feature type="transmembrane region" description="Helical" evidence="7">
    <location>
        <begin position="25"/>
        <end position="43"/>
    </location>
</feature>
<keyword evidence="4 9" id="KW-0418">Kinase</keyword>
<dbReference type="EMBL" id="BAABAE010000003">
    <property type="protein sequence ID" value="GAA3737394.1"/>
    <property type="molecule type" value="Genomic_DNA"/>
</dbReference>
<keyword evidence="3" id="KW-0808">Transferase</keyword>
<comment type="catalytic activity">
    <reaction evidence="1">
        <text>ATP + protein L-histidine = ADP + protein N-phospho-L-histidine.</text>
        <dbReference type="EC" id="2.7.13.3"/>
    </reaction>
</comment>
<evidence type="ECO:0000256" key="1">
    <source>
        <dbReference type="ARBA" id="ARBA00000085"/>
    </source>
</evidence>
<evidence type="ECO:0000256" key="2">
    <source>
        <dbReference type="ARBA" id="ARBA00012438"/>
    </source>
</evidence>
<proteinExistence type="predicted"/>
<gene>
    <name evidence="9" type="ORF">GCM10022239_11430</name>
</gene>
<keyword evidence="7" id="KW-0812">Transmembrane</keyword>
<feature type="transmembrane region" description="Helical" evidence="7">
    <location>
        <begin position="133"/>
        <end position="152"/>
    </location>
</feature>
<dbReference type="RefSeq" id="WP_344754653.1">
    <property type="nucleotide sequence ID" value="NZ_BAABAE010000003.1"/>
</dbReference>
<dbReference type="Proteomes" id="UP001501004">
    <property type="component" value="Unassembled WGS sequence"/>
</dbReference>
<feature type="transmembrane region" description="Helical" evidence="7">
    <location>
        <begin position="158"/>
        <end position="177"/>
    </location>
</feature>
<feature type="transmembrane region" description="Helical" evidence="7">
    <location>
        <begin position="106"/>
        <end position="126"/>
    </location>
</feature>
<keyword evidence="10" id="KW-1185">Reference proteome</keyword>
<keyword evidence="5" id="KW-0902">Two-component regulatory system</keyword>
<evidence type="ECO:0000313" key="9">
    <source>
        <dbReference type="EMBL" id="GAA3737394.1"/>
    </source>
</evidence>
<dbReference type="InterPro" id="IPR050482">
    <property type="entry name" value="Sensor_HK_TwoCompSys"/>
</dbReference>
<keyword evidence="7" id="KW-0472">Membrane</keyword>
<keyword evidence="7" id="KW-1133">Transmembrane helix</keyword>
<sequence>MSLGLPAHLAPQAVRRSLVAAQRTVSITLLCVALFSTLVLQSARVDSMLWPAALALLAPIGILLLRDRDRPSWWLAGYLLIGGFAVYVHALVLVSQPIPIVDGDGFSFLAVKVALIMVGGAVLGVGPGLAWSTAGYVVAEAAIGVALLQAGLPLHLDAPAFFAYLATMVVIPLVGYVHRRQLGAQPRLHRAAQDEQVAALRYRIEVKAATLMHDTVLNNLAALADSSGDRLDPTLRRQIQEDVDSLVGEEWLADSSDAVDEKIRLDWQHSGLFTAIQESRLLGLEVDTTGDLAAVGRLDRESSIALGLAVKQCLVNVLKHSGTTYAEVAVYGSDTALSVMVVDNGAGFSEAATGADRLGLRSSVRKRIELLGGQVNVWSTPGRGTSIMIKVPVAGHEGATTVPSAVATGPVSTGPVTLGGDTP</sequence>
<evidence type="ECO:0000313" key="10">
    <source>
        <dbReference type="Proteomes" id="UP001501004"/>
    </source>
</evidence>
<evidence type="ECO:0000256" key="3">
    <source>
        <dbReference type="ARBA" id="ARBA00022679"/>
    </source>
</evidence>
<comment type="caution">
    <text evidence="9">The sequence shown here is derived from an EMBL/GenBank/DDBJ whole genome shotgun (WGS) entry which is preliminary data.</text>
</comment>
<evidence type="ECO:0000256" key="7">
    <source>
        <dbReference type="SAM" id="Phobius"/>
    </source>
</evidence>
<dbReference type="Pfam" id="PF02518">
    <property type="entry name" value="HATPase_c"/>
    <property type="match status" value="1"/>
</dbReference>
<dbReference type="InterPro" id="IPR003594">
    <property type="entry name" value="HATPase_dom"/>
</dbReference>
<reference evidence="10" key="1">
    <citation type="journal article" date="2019" name="Int. J. Syst. Evol. Microbiol.">
        <title>The Global Catalogue of Microorganisms (GCM) 10K type strain sequencing project: providing services to taxonomists for standard genome sequencing and annotation.</title>
        <authorList>
            <consortium name="The Broad Institute Genomics Platform"/>
            <consortium name="The Broad Institute Genome Sequencing Center for Infectious Disease"/>
            <person name="Wu L."/>
            <person name="Ma J."/>
        </authorList>
    </citation>
    <scope>NUCLEOTIDE SEQUENCE [LARGE SCALE GENOMIC DNA]</scope>
    <source>
        <strain evidence="10">JCM 16949</strain>
    </source>
</reference>
<evidence type="ECO:0000256" key="6">
    <source>
        <dbReference type="SAM" id="MobiDB-lite"/>
    </source>
</evidence>
<dbReference type="SUPFAM" id="SSF55874">
    <property type="entry name" value="ATPase domain of HSP90 chaperone/DNA topoisomerase II/histidine kinase"/>
    <property type="match status" value="1"/>
</dbReference>
<accession>A0ABP7FE61</accession>
<evidence type="ECO:0000256" key="4">
    <source>
        <dbReference type="ARBA" id="ARBA00022777"/>
    </source>
</evidence>
<dbReference type="CDD" id="cd16917">
    <property type="entry name" value="HATPase_UhpB-NarQ-NarX-like"/>
    <property type="match status" value="1"/>
</dbReference>
<feature type="transmembrane region" description="Helical" evidence="7">
    <location>
        <begin position="73"/>
        <end position="94"/>
    </location>
</feature>
<feature type="domain" description="Histidine kinase/HSP90-like ATPase" evidence="8">
    <location>
        <begin position="304"/>
        <end position="393"/>
    </location>
</feature>
<feature type="region of interest" description="Disordered" evidence="6">
    <location>
        <begin position="404"/>
        <end position="423"/>
    </location>
</feature>
<feature type="transmembrane region" description="Helical" evidence="7">
    <location>
        <begin position="49"/>
        <end position="66"/>
    </location>
</feature>
<dbReference type="PANTHER" id="PTHR24421:SF10">
    <property type="entry name" value="NITRATE_NITRITE SENSOR PROTEIN NARQ"/>
    <property type="match status" value="1"/>
</dbReference>
<organism evidence="9 10">
    <name type="scientific">Leifsonella bigeumensis</name>
    <dbReference type="NCBI Taxonomy" id="433643"/>
    <lineage>
        <taxon>Bacteria</taxon>
        <taxon>Bacillati</taxon>
        <taxon>Actinomycetota</taxon>
        <taxon>Actinomycetes</taxon>
        <taxon>Micrococcales</taxon>
        <taxon>Microbacteriaceae</taxon>
        <taxon>Leifsonella</taxon>
    </lineage>
</organism>
<evidence type="ECO:0000256" key="5">
    <source>
        <dbReference type="ARBA" id="ARBA00023012"/>
    </source>
</evidence>
<evidence type="ECO:0000259" key="8">
    <source>
        <dbReference type="Pfam" id="PF02518"/>
    </source>
</evidence>